<dbReference type="GO" id="GO:0008270">
    <property type="term" value="F:zinc ion binding"/>
    <property type="evidence" value="ECO:0007669"/>
    <property type="project" value="UniProtKB-KW"/>
</dbReference>
<keyword evidence="4" id="KW-0862">Zinc</keyword>
<evidence type="ECO:0000256" key="5">
    <source>
        <dbReference type="ARBA" id="ARBA00023015"/>
    </source>
</evidence>
<dbReference type="Proteomes" id="UP001239445">
    <property type="component" value="Unassembled WGS sequence"/>
</dbReference>
<accession>A0AAJ0BMT3</accession>
<dbReference type="InterPro" id="IPR011011">
    <property type="entry name" value="Znf_FYVE_PHD"/>
</dbReference>
<evidence type="ECO:0000256" key="7">
    <source>
        <dbReference type="SAM" id="MobiDB-lite"/>
    </source>
</evidence>
<dbReference type="PANTHER" id="PTHR22597:SF0">
    <property type="entry name" value="POLYCOMB PROTEIN SUZ12"/>
    <property type="match status" value="1"/>
</dbReference>
<dbReference type="Pfam" id="PF09733">
    <property type="entry name" value="VEFS-Box"/>
    <property type="match status" value="1"/>
</dbReference>
<dbReference type="AlphaFoldDB" id="A0AAJ0BMT3"/>
<evidence type="ECO:0000313" key="10">
    <source>
        <dbReference type="Proteomes" id="UP001239445"/>
    </source>
</evidence>
<evidence type="ECO:0000256" key="2">
    <source>
        <dbReference type="ARBA" id="ARBA00022723"/>
    </source>
</evidence>
<comment type="caution">
    <text evidence="9">The sequence shown here is derived from an EMBL/GenBank/DDBJ whole genome shotgun (WGS) entry which is preliminary data.</text>
</comment>
<dbReference type="EMBL" id="MU839827">
    <property type="protein sequence ID" value="KAK1761184.1"/>
    <property type="molecule type" value="Genomic_DNA"/>
</dbReference>
<feature type="region of interest" description="Disordered" evidence="7">
    <location>
        <begin position="380"/>
        <end position="404"/>
    </location>
</feature>
<dbReference type="Gene3D" id="3.30.40.10">
    <property type="entry name" value="Zinc/RING finger domain, C3HC4 (zinc finger)"/>
    <property type="match status" value="1"/>
</dbReference>
<comment type="similarity">
    <text evidence="1">Belongs to the VEFS (VRN2-EMF2-FIS2-SU(Z)12) family.</text>
</comment>
<dbReference type="PROSITE" id="PS01359">
    <property type="entry name" value="ZF_PHD_1"/>
    <property type="match status" value="1"/>
</dbReference>
<keyword evidence="2" id="KW-0479">Metal-binding</keyword>
<keyword evidence="3" id="KW-0863">Zinc-finger</keyword>
<dbReference type="CDD" id="cd21552">
    <property type="entry name" value="VEFS-box_ctSUZ12-like"/>
    <property type="match status" value="1"/>
</dbReference>
<dbReference type="SMART" id="SM00249">
    <property type="entry name" value="PHD"/>
    <property type="match status" value="1"/>
</dbReference>
<proteinExistence type="inferred from homology"/>
<dbReference type="GO" id="GO:0016586">
    <property type="term" value="C:RSC-type complex"/>
    <property type="evidence" value="ECO:0007669"/>
    <property type="project" value="TreeGrafter"/>
</dbReference>
<dbReference type="InterPro" id="IPR019786">
    <property type="entry name" value="Zinc_finger_PHD-type_CS"/>
</dbReference>
<protein>
    <recommendedName>
        <fullName evidence="8">Zinc finger PHD-type domain-containing protein</fullName>
    </recommendedName>
</protein>
<dbReference type="PANTHER" id="PTHR22597">
    <property type="entry name" value="POLYCOMB GROUP PROTEIN"/>
    <property type="match status" value="1"/>
</dbReference>
<evidence type="ECO:0000259" key="8">
    <source>
        <dbReference type="SMART" id="SM00249"/>
    </source>
</evidence>
<keyword evidence="6" id="KW-0804">Transcription</keyword>
<name>A0AAJ0BMT3_9PEZI</name>
<reference evidence="9" key="1">
    <citation type="submission" date="2023-06" db="EMBL/GenBank/DDBJ databases">
        <title>Genome-scale phylogeny and comparative genomics of the fungal order Sordariales.</title>
        <authorList>
            <consortium name="Lawrence Berkeley National Laboratory"/>
            <person name="Hensen N."/>
            <person name="Bonometti L."/>
            <person name="Westerberg I."/>
            <person name="Brannstrom I.O."/>
            <person name="Guillou S."/>
            <person name="Cros-Aarteil S."/>
            <person name="Calhoun S."/>
            <person name="Haridas S."/>
            <person name="Kuo A."/>
            <person name="Mondo S."/>
            <person name="Pangilinan J."/>
            <person name="Riley R."/>
            <person name="Labutti K."/>
            <person name="Andreopoulos B."/>
            <person name="Lipzen A."/>
            <person name="Chen C."/>
            <person name="Yanf M."/>
            <person name="Daum C."/>
            <person name="Ng V."/>
            <person name="Clum A."/>
            <person name="Steindorff A."/>
            <person name="Ohm R."/>
            <person name="Martin F."/>
            <person name="Silar P."/>
            <person name="Natvig D."/>
            <person name="Lalanne C."/>
            <person name="Gautier V."/>
            <person name="Ament-Velasquez S.L."/>
            <person name="Kruys A."/>
            <person name="Hutchinson M.I."/>
            <person name="Powell A.J."/>
            <person name="Barry K."/>
            <person name="Miller A.N."/>
            <person name="Grigoriev I.V."/>
            <person name="Debuchy R."/>
            <person name="Gladieux P."/>
            <person name="Thoren M.H."/>
            <person name="Johannesson H."/>
        </authorList>
    </citation>
    <scope>NUCLEOTIDE SEQUENCE</scope>
    <source>
        <strain evidence="9">PSN4</strain>
    </source>
</reference>
<dbReference type="SUPFAM" id="SSF57903">
    <property type="entry name" value="FYVE/PHD zinc finger"/>
    <property type="match status" value="1"/>
</dbReference>
<evidence type="ECO:0000313" key="9">
    <source>
        <dbReference type="EMBL" id="KAK1761184.1"/>
    </source>
</evidence>
<keyword evidence="5" id="KW-0805">Transcription regulation</keyword>
<evidence type="ECO:0000256" key="4">
    <source>
        <dbReference type="ARBA" id="ARBA00022833"/>
    </source>
</evidence>
<gene>
    <name evidence="9" type="ORF">QBC47DRAFT_289166</name>
</gene>
<feature type="domain" description="Zinc finger PHD-type" evidence="8">
    <location>
        <begin position="684"/>
        <end position="733"/>
    </location>
</feature>
<keyword evidence="10" id="KW-1185">Reference proteome</keyword>
<sequence>MTTASRRGRKIPFLHRNWIKATNFWETIMGNKSSAQSNEAAKTTAVNDPARRAAKRRRLDNDYDGFPLFEDHGSVTRALRIEVLKIFHKDSTRFKNGSVMNGLVPLHIKDVVQVKARCKLTISGSQAGQLVVLHVDSQVCDLKIFKSPANNSPTVRFASVQPFHVPEDKIYVERDDDAVFGLANTYTVLIELESAGDPNWPPQDLISVNDEEAFYLRGLPIRQWSFTASIPDIFNSRNRKEIQLRVRKQPHQETPTNFRMDVDVRWLTPISSQLRSHDKDIQPTITVFGPQEPIVAVNGTVTVNGVNGISRVNGVNGVHGMNGANGIYLHSDPLVNGVDRLVNGHGSEMALDQVEELVEGDTTPNRPQRVRAVVNYNDRENMARQLGKQPRKRRRADDDNNGQVDEHTVTYLLPPEQVQTDRFECLICGAENERLPQLRAHYLCHPQYEFHFEGRPRGGWSVRVTTVAGDNVTPLRPRVYQLGLPVKPLDLERFVEGDNSWVTSRLGPEDGHDLLAKYPHFKPQQKLVPRRTRKKVLVPNIKQQLFDPRSKVQLVPGTEVKQHPVDDAWLLRKHRDSLGDFVDVEPQEKEYMQEWDSYILKKHISSQQYLPRAFLGFVKEKAPWIVAKKSRSKEFSKHVAMLLARRAISEAVIVEATQRINDARLLQTDGEVEEPAPKIKSGSGCVTCGEPVPVSAMLLCANKMCKTRLYHVSCVEGGEEKMQDSQWTCGKCALEDAGVPV</sequence>
<dbReference type="InterPro" id="IPR013083">
    <property type="entry name" value="Znf_RING/FYVE/PHD"/>
</dbReference>
<organism evidence="9 10">
    <name type="scientific">Echria macrotheca</name>
    <dbReference type="NCBI Taxonomy" id="438768"/>
    <lineage>
        <taxon>Eukaryota</taxon>
        <taxon>Fungi</taxon>
        <taxon>Dikarya</taxon>
        <taxon>Ascomycota</taxon>
        <taxon>Pezizomycotina</taxon>
        <taxon>Sordariomycetes</taxon>
        <taxon>Sordariomycetidae</taxon>
        <taxon>Sordariales</taxon>
        <taxon>Schizotheciaceae</taxon>
        <taxon>Echria</taxon>
    </lineage>
</organism>
<evidence type="ECO:0000256" key="1">
    <source>
        <dbReference type="ARBA" id="ARBA00007416"/>
    </source>
</evidence>
<evidence type="ECO:0000256" key="6">
    <source>
        <dbReference type="ARBA" id="ARBA00023163"/>
    </source>
</evidence>
<evidence type="ECO:0000256" key="3">
    <source>
        <dbReference type="ARBA" id="ARBA00022771"/>
    </source>
</evidence>
<dbReference type="InterPro" id="IPR001965">
    <property type="entry name" value="Znf_PHD"/>
</dbReference>
<dbReference type="GO" id="GO:0031490">
    <property type="term" value="F:chromatin DNA binding"/>
    <property type="evidence" value="ECO:0007669"/>
    <property type="project" value="TreeGrafter"/>
</dbReference>
<dbReference type="InterPro" id="IPR019135">
    <property type="entry name" value="Polycomb_protein_VEFS-Box"/>
</dbReference>